<accession>A0AAC9SLH0</accession>
<proteinExistence type="predicted"/>
<evidence type="ECO:0000313" key="1">
    <source>
        <dbReference type="EMBL" id="ASC05008.1"/>
    </source>
</evidence>
<dbReference type="RefSeq" id="WP_157666397.1">
    <property type="nucleotide sequence ID" value="NZ_CP021922.1"/>
</dbReference>
<dbReference type="AlphaFoldDB" id="A0AAC9SLH0"/>
<gene>
    <name evidence="1" type="ORF">S101468_00741</name>
</gene>
<evidence type="ECO:0000313" key="2">
    <source>
        <dbReference type="Proteomes" id="UP000196816"/>
    </source>
</evidence>
<sequence length="275" mass="31093">MENEKLDILSSIRKLQIANSDRIKEILSRIDSIEAQVNCIQYILYMIFPRFPHECGKEAKSILEYLCKTSANDSEKSSKYKAIIPKIAELWIKRFAEMTPQSPTASETPNIEIADKITVLEQTVERLREIVNSISNDKVPRISMRRLNKALGEHSILTTSISEKIDDDEISDIEAAIYDAQTFSERANQDTRRTKSAMEVHRVILAKLLKNLQPSDVSNILEETKAYASNFPEDPINPDKIRAGSRQQVAGIGLDGLELRAFNKELDAITSLLKS</sequence>
<dbReference type="Proteomes" id="UP000196816">
    <property type="component" value="Chromosome"/>
</dbReference>
<protein>
    <submittedName>
        <fullName evidence="1">Uncharacterized protein</fullName>
    </submittedName>
</protein>
<organism evidence="1 2">
    <name type="scientific">Acetobacter pasteurianus subsp. pasteurianus</name>
    <dbReference type="NCBI Taxonomy" id="481145"/>
    <lineage>
        <taxon>Bacteria</taxon>
        <taxon>Pseudomonadati</taxon>
        <taxon>Pseudomonadota</taxon>
        <taxon>Alphaproteobacteria</taxon>
        <taxon>Acetobacterales</taxon>
        <taxon>Acetobacteraceae</taxon>
        <taxon>Acetobacter</taxon>
    </lineage>
</organism>
<reference evidence="1 2" key="1">
    <citation type="submission" date="2017-06" db="EMBL/GenBank/DDBJ databases">
        <title>Genome sequence of Acetobacter pasteurianus subsp. pasteurianus strain SRCM101468.</title>
        <authorList>
            <person name="Cho S.H."/>
        </authorList>
    </citation>
    <scope>NUCLEOTIDE SEQUENCE [LARGE SCALE GENOMIC DNA]</scope>
    <source>
        <strain evidence="1 2">SRCM101468</strain>
    </source>
</reference>
<name>A0AAC9SLH0_ACEPA</name>
<dbReference type="EMBL" id="CP021922">
    <property type="protein sequence ID" value="ASC05008.1"/>
    <property type="molecule type" value="Genomic_DNA"/>
</dbReference>